<keyword evidence="4 9" id="KW-0812">Transmembrane</keyword>
<evidence type="ECO:0000256" key="4">
    <source>
        <dbReference type="ARBA" id="ARBA00022692"/>
    </source>
</evidence>
<feature type="transmembrane region" description="Helical" evidence="9">
    <location>
        <begin position="54"/>
        <end position="79"/>
    </location>
</feature>
<evidence type="ECO:0000256" key="3">
    <source>
        <dbReference type="ARBA" id="ARBA00022475"/>
    </source>
</evidence>
<dbReference type="EMBL" id="UOFG01000117">
    <property type="protein sequence ID" value="VAW60273.1"/>
    <property type="molecule type" value="Genomic_DNA"/>
</dbReference>
<keyword evidence="3" id="KW-1003">Cell membrane</keyword>
<dbReference type="GO" id="GO:0005886">
    <property type="term" value="C:plasma membrane"/>
    <property type="evidence" value="ECO:0007669"/>
    <property type="project" value="UniProtKB-SubCell"/>
</dbReference>
<evidence type="ECO:0000256" key="8">
    <source>
        <dbReference type="ARBA" id="ARBA00037937"/>
    </source>
</evidence>
<dbReference type="InterPro" id="IPR052205">
    <property type="entry name" value="FliO/MopB"/>
</dbReference>
<sequence length="156" mass="16938">MKHEPQQYMMKYAMNKVIISIGCYAFSALAFLPGTVFANTEAKAAGAATIDAFSLMSILNMVMGLIVVVALILGLAWVLKKYGRLPNNNIVDMKVLGGLSLGTREKALLIEVESTRLLVGVSPGHIQTLHVFKDASDNPEVSFDETLGQVSHKKDE</sequence>
<reference evidence="10" key="1">
    <citation type="submission" date="2018-06" db="EMBL/GenBank/DDBJ databases">
        <authorList>
            <person name="Zhirakovskaya E."/>
        </authorList>
    </citation>
    <scope>NUCLEOTIDE SEQUENCE</scope>
</reference>
<organism evidence="10">
    <name type="scientific">hydrothermal vent metagenome</name>
    <dbReference type="NCBI Taxonomy" id="652676"/>
    <lineage>
        <taxon>unclassified sequences</taxon>
        <taxon>metagenomes</taxon>
        <taxon>ecological metagenomes</taxon>
    </lineage>
</organism>
<dbReference type="PANTHER" id="PTHR38766">
    <property type="entry name" value="FLAGELLAR PROTEIN FLIO"/>
    <property type="match status" value="1"/>
</dbReference>
<evidence type="ECO:0000256" key="1">
    <source>
        <dbReference type="ARBA" id="ARBA00004117"/>
    </source>
</evidence>
<keyword evidence="6 9" id="KW-0472">Membrane</keyword>
<dbReference type="GO" id="GO:0044781">
    <property type="term" value="P:bacterial-type flagellum organization"/>
    <property type="evidence" value="ECO:0007669"/>
    <property type="project" value="InterPro"/>
</dbReference>
<name>A0A3B0X7A5_9ZZZZ</name>
<keyword evidence="7" id="KW-0975">Bacterial flagellum</keyword>
<accession>A0A3B0X7A5</accession>
<evidence type="ECO:0000256" key="7">
    <source>
        <dbReference type="ARBA" id="ARBA00023143"/>
    </source>
</evidence>
<dbReference type="InterPro" id="IPR022781">
    <property type="entry name" value="Flagellar_biosynth_FliO"/>
</dbReference>
<dbReference type="PANTHER" id="PTHR38766:SF1">
    <property type="entry name" value="FLAGELLAR PROTEIN FLIO"/>
    <property type="match status" value="1"/>
</dbReference>
<proteinExistence type="inferred from homology"/>
<dbReference type="NCBIfam" id="TIGR03500">
    <property type="entry name" value="FliO_TIGR"/>
    <property type="match status" value="1"/>
</dbReference>
<evidence type="ECO:0000313" key="10">
    <source>
        <dbReference type="EMBL" id="VAW60273.1"/>
    </source>
</evidence>
<dbReference type="GO" id="GO:0009425">
    <property type="term" value="C:bacterial-type flagellum basal body"/>
    <property type="evidence" value="ECO:0007669"/>
    <property type="project" value="UniProtKB-SubCell"/>
</dbReference>
<keyword evidence="5 9" id="KW-1133">Transmembrane helix</keyword>
<protein>
    <recommendedName>
        <fullName evidence="11">Flagellar protein</fullName>
    </recommendedName>
</protein>
<comment type="subcellular location">
    <subcellularLocation>
        <location evidence="1">Bacterial flagellum basal body</location>
    </subcellularLocation>
    <subcellularLocation>
        <location evidence="2">Cell membrane</location>
    </subcellularLocation>
</comment>
<evidence type="ECO:0008006" key="11">
    <source>
        <dbReference type="Google" id="ProtNLM"/>
    </source>
</evidence>
<evidence type="ECO:0000256" key="6">
    <source>
        <dbReference type="ARBA" id="ARBA00023136"/>
    </source>
</evidence>
<gene>
    <name evidence="10" type="ORF">MNBD_GAMMA11-2374</name>
</gene>
<evidence type="ECO:0000256" key="2">
    <source>
        <dbReference type="ARBA" id="ARBA00004236"/>
    </source>
</evidence>
<evidence type="ECO:0000256" key="9">
    <source>
        <dbReference type="SAM" id="Phobius"/>
    </source>
</evidence>
<comment type="similarity">
    <text evidence="8">Belongs to the FliO/MopB family.</text>
</comment>
<evidence type="ECO:0000256" key="5">
    <source>
        <dbReference type="ARBA" id="ARBA00022989"/>
    </source>
</evidence>
<dbReference type="AlphaFoldDB" id="A0A3B0X7A5"/>
<dbReference type="Pfam" id="PF04347">
    <property type="entry name" value="FliO"/>
    <property type="match status" value="1"/>
</dbReference>